<gene>
    <name evidence="1" type="ORF">H4W80_001300</name>
</gene>
<reference evidence="1 2" key="1">
    <citation type="submission" date="2020-10" db="EMBL/GenBank/DDBJ databases">
        <title>Sequencing the genomes of 1000 actinobacteria strains.</title>
        <authorList>
            <person name="Klenk H.-P."/>
        </authorList>
    </citation>
    <scope>NUCLEOTIDE SEQUENCE [LARGE SCALE GENOMIC DNA]</scope>
    <source>
        <strain evidence="1 2">DSM 43173</strain>
    </source>
</reference>
<keyword evidence="2" id="KW-1185">Reference proteome</keyword>
<dbReference type="Proteomes" id="UP000633509">
    <property type="component" value="Unassembled WGS sequence"/>
</dbReference>
<dbReference type="Gene3D" id="1.10.10.10">
    <property type="entry name" value="Winged helix-like DNA-binding domain superfamily/Winged helix DNA-binding domain"/>
    <property type="match status" value="1"/>
</dbReference>
<keyword evidence="1" id="KW-0238">DNA-binding</keyword>
<dbReference type="PANTHER" id="PTHR35807">
    <property type="entry name" value="TRANSCRIPTIONAL REGULATOR REDD-RELATED"/>
    <property type="match status" value="1"/>
</dbReference>
<dbReference type="InterPro" id="IPR016032">
    <property type="entry name" value="Sig_transdc_resp-reg_C-effctor"/>
</dbReference>
<proteinExistence type="predicted"/>
<evidence type="ECO:0000313" key="2">
    <source>
        <dbReference type="Proteomes" id="UP000633509"/>
    </source>
</evidence>
<protein>
    <submittedName>
        <fullName evidence="1">DNA-binding SARP family transcriptional activator</fullName>
    </submittedName>
</protein>
<dbReference type="SUPFAM" id="SSF46894">
    <property type="entry name" value="C-terminal effector domain of the bipartite response regulators"/>
    <property type="match status" value="1"/>
</dbReference>
<dbReference type="InterPro" id="IPR036388">
    <property type="entry name" value="WH-like_DNA-bd_sf"/>
</dbReference>
<organism evidence="1 2">
    <name type="scientific">Nonomuraea angiospora</name>
    <dbReference type="NCBI Taxonomy" id="46172"/>
    <lineage>
        <taxon>Bacteria</taxon>
        <taxon>Bacillati</taxon>
        <taxon>Actinomycetota</taxon>
        <taxon>Actinomycetes</taxon>
        <taxon>Streptosporangiales</taxon>
        <taxon>Streptosporangiaceae</taxon>
        <taxon>Nonomuraea</taxon>
    </lineage>
</organism>
<sequence length="104" mass="10715">MRVAILGPLEVESAAVGGARLRRLLVRLALAAGRAVTVEALAADLWPEEPPADPGDARQSLVSRLRRTLPEAAALASDLGGQAFARRRALDRACAVEPAAGGPG</sequence>
<evidence type="ECO:0000313" key="1">
    <source>
        <dbReference type="EMBL" id="MBE1583042.1"/>
    </source>
</evidence>
<accession>A0ABR9LQW5</accession>
<dbReference type="InterPro" id="IPR051677">
    <property type="entry name" value="AfsR-DnrI-RedD_regulator"/>
</dbReference>
<comment type="caution">
    <text evidence="1">The sequence shown here is derived from an EMBL/GenBank/DDBJ whole genome shotgun (WGS) entry which is preliminary data.</text>
</comment>
<dbReference type="RefSeq" id="WP_192784209.1">
    <property type="nucleotide sequence ID" value="NZ_JADBEK010000001.1"/>
</dbReference>
<name>A0ABR9LQW5_9ACTN</name>
<dbReference type="EMBL" id="JADBEK010000001">
    <property type="protein sequence ID" value="MBE1583042.1"/>
    <property type="molecule type" value="Genomic_DNA"/>
</dbReference>
<dbReference type="GO" id="GO:0003677">
    <property type="term" value="F:DNA binding"/>
    <property type="evidence" value="ECO:0007669"/>
    <property type="project" value="UniProtKB-KW"/>
</dbReference>
<dbReference type="PANTHER" id="PTHR35807:SF1">
    <property type="entry name" value="TRANSCRIPTIONAL REGULATOR REDD"/>
    <property type="match status" value="1"/>
</dbReference>